<dbReference type="Proteomes" id="UP000481043">
    <property type="component" value="Unassembled WGS sequence"/>
</dbReference>
<dbReference type="SUPFAM" id="SSF49503">
    <property type="entry name" value="Cupredoxins"/>
    <property type="match status" value="1"/>
</dbReference>
<dbReference type="PANTHER" id="PTHR38439:SF3">
    <property type="entry name" value="COPPER-RESISTANT CUPROPROTEIN COPI"/>
    <property type="match status" value="1"/>
</dbReference>
<keyword evidence="2" id="KW-0479">Metal-binding</keyword>
<dbReference type="InterPro" id="IPR028871">
    <property type="entry name" value="BlueCu_1_BS"/>
</dbReference>
<protein>
    <recommendedName>
        <fullName evidence="7">Blue (type 1) copper domain-containing protein</fullName>
    </recommendedName>
</protein>
<dbReference type="GO" id="GO:0009055">
    <property type="term" value="F:electron transfer activity"/>
    <property type="evidence" value="ECO:0007669"/>
    <property type="project" value="InterPro"/>
</dbReference>
<feature type="domain" description="Blue (type 1) copper" evidence="7">
    <location>
        <begin position="72"/>
        <end position="214"/>
    </location>
</feature>
<dbReference type="EMBL" id="JAAIWM010000009">
    <property type="protein sequence ID" value="NEY73828.1"/>
    <property type="molecule type" value="Genomic_DNA"/>
</dbReference>
<sequence>MKRSRMTSVAPLFFIVTLITGCSAMEVSEKENKVEDVGSSEVNGTIVQEEDLHENKKLAVEATEISQQKIVEITAHEYSYEPDEITIQKGETITLIFKNEGEIFHDWVIKEIPAEVISHTGEGPHGKEQNENSHHDHSTVETEQEHSDSSTEEDSSHEEHTGHHHHDEFALHVSAQPGESNTIQFVTNQPGTYAYFCSIPGHEYLGMAGTIKVED</sequence>
<evidence type="ECO:0000256" key="6">
    <source>
        <dbReference type="SAM" id="SignalP"/>
    </source>
</evidence>
<accession>A0A6M0QES6</accession>
<keyword evidence="9" id="KW-1185">Reference proteome</keyword>
<reference evidence="8 9" key="1">
    <citation type="submission" date="2020-02" db="EMBL/GenBank/DDBJ databases">
        <title>Bacillus aquiflavi sp. nov., isolated from yellow water of strong flavor Chinese baijiu in Yibin region of China.</title>
        <authorList>
            <person name="Xie J."/>
        </authorList>
    </citation>
    <scope>NUCLEOTIDE SEQUENCE [LARGE SCALE GENOMIC DNA]</scope>
    <source>
        <strain evidence="8 9">SA4</strain>
    </source>
</reference>
<dbReference type="InterPro" id="IPR008972">
    <property type="entry name" value="Cupredoxin"/>
</dbReference>
<comment type="caution">
    <text evidence="8">The sequence shown here is derived from an EMBL/GenBank/DDBJ whole genome shotgun (WGS) entry which is preliminary data.</text>
</comment>
<evidence type="ECO:0000313" key="9">
    <source>
        <dbReference type="Proteomes" id="UP000481043"/>
    </source>
</evidence>
<dbReference type="InterPro" id="IPR000923">
    <property type="entry name" value="BlueCu_1"/>
</dbReference>
<dbReference type="PROSITE" id="PS51257">
    <property type="entry name" value="PROKAR_LIPOPROTEIN"/>
    <property type="match status" value="1"/>
</dbReference>
<dbReference type="AlphaFoldDB" id="A0A6M0QES6"/>
<feature type="signal peptide" evidence="6">
    <location>
        <begin position="1"/>
        <end position="24"/>
    </location>
</feature>
<dbReference type="RefSeq" id="WP_163181684.1">
    <property type="nucleotide sequence ID" value="NZ_JAAIWM010000009.1"/>
</dbReference>
<dbReference type="Pfam" id="PF00127">
    <property type="entry name" value="Copper-bind"/>
    <property type="match status" value="1"/>
</dbReference>
<dbReference type="GO" id="GO:0005507">
    <property type="term" value="F:copper ion binding"/>
    <property type="evidence" value="ECO:0007669"/>
    <property type="project" value="InterPro"/>
</dbReference>
<keyword evidence="1" id="KW-0813">Transport</keyword>
<evidence type="ECO:0000256" key="1">
    <source>
        <dbReference type="ARBA" id="ARBA00022448"/>
    </source>
</evidence>
<dbReference type="InterPro" id="IPR050845">
    <property type="entry name" value="Cu-binding_ET"/>
</dbReference>
<name>A0A6M0QES6_9BACI</name>
<feature type="chain" id="PRO_5027028258" description="Blue (type 1) copper domain-containing protein" evidence="6">
    <location>
        <begin position="25"/>
        <end position="215"/>
    </location>
</feature>
<evidence type="ECO:0000256" key="5">
    <source>
        <dbReference type="SAM" id="MobiDB-lite"/>
    </source>
</evidence>
<dbReference type="PANTHER" id="PTHR38439">
    <property type="entry name" value="AURACYANIN-B"/>
    <property type="match status" value="1"/>
</dbReference>
<keyword evidence="4" id="KW-0186">Copper</keyword>
<evidence type="ECO:0000256" key="2">
    <source>
        <dbReference type="ARBA" id="ARBA00022723"/>
    </source>
</evidence>
<dbReference type="Gene3D" id="2.60.40.420">
    <property type="entry name" value="Cupredoxins - blue copper proteins"/>
    <property type="match status" value="1"/>
</dbReference>
<dbReference type="PROSITE" id="PS00196">
    <property type="entry name" value="COPPER_BLUE"/>
    <property type="match status" value="1"/>
</dbReference>
<keyword evidence="3" id="KW-0249">Electron transport</keyword>
<evidence type="ECO:0000259" key="7">
    <source>
        <dbReference type="Pfam" id="PF00127"/>
    </source>
</evidence>
<evidence type="ECO:0000256" key="3">
    <source>
        <dbReference type="ARBA" id="ARBA00022982"/>
    </source>
</evidence>
<feature type="compositionally biased region" description="Basic and acidic residues" evidence="5">
    <location>
        <begin position="157"/>
        <end position="166"/>
    </location>
</feature>
<keyword evidence="6" id="KW-0732">Signal</keyword>
<evidence type="ECO:0000256" key="4">
    <source>
        <dbReference type="ARBA" id="ARBA00023008"/>
    </source>
</evidence>
<evidence type="ECO:0000313" key="8">
    <source>
        <dbReference type="EMBL" id="NEY73828.1"/>
    </source>
</evidence>
<feature type="region of interest" description="Disordered" evidence="5">
    <location>
        <begin position="118"/>
        <end position="166"/>
    </location>
</feature>
<feature type="compositionally biased region" description="Basic and acidic residues" evidence="5">
    <location>
        <begin position="122"/>
        <end position="149"/>
    </location>
</feature>
<gene>
    <name evidence="8" type="ORF">G4D63_19105</name>
</gene>
<organism evidence="8 9">
    <name type="scientific">Bacillus mesophilus</name>
    <dbReference type="NCBI Taxonomy" id="1808955"/>
    <lineage>
        <taxon>Bacteria</taxon>
        <taxon>Bacillati</taxon>
        <taxon>Bacillota</taxon>
        <taxon>Bacilli</taxon>
        <taxon>Bacillales</taxon>
        <taxon>Bacillaceae</taxon>
        <taxon>Bacillus</taxon>
    </lineage>
</organism>
<proteinExistence type="predicted"/>